<dbReference type="OrthoDB" id="9763537at2"/>
<dbReference type="InterPro" id="IPR017853">
    <property type="entry name" value="GH"/>
</dbReference>
<gene>
    <name evidence="9" type="ORF">EDD28_3152</name>
</gene>
<dbReference type="SUPFAM" id="SSF55545">
    <property type="entry name" value="beta-N-acetylhexosaminidase-like domain"/>
    <property type="match status" value="1"/>
</dbReference>
<reference evidence="9 10" key="1">
    <citation type="submission" date="2018-11" db="EMBL/GenBank/DDBJ databases">
        <title>Sequencing the genomes of 1000 actinobacteria strains.</title>
        <authorList>
            <person name="Klenk H.-P."/>
        </authorList>
    </citation>
    <scope>NUCLEOTIDE SEQUENCE [LARGE SCALE GENOMIC DNA]</scope>
    <source>
        <strain evidence="9 10">DSM 13521</strain>
    </source>
</reference>
<dbReference type="PIRSF" id="PIRSF001093">
    <property type="entry name" value="B-hxosamndse_ab_euk"/>
    <property type="match status" value="1"/>
</dbReference>
<feature type="domain" description="Glycoside hydrolase family 20 catalytic" evidence="7">
    <location>
        <begin position="151"/>
        <end position="499"/>
    </location>
</feature>
<dbReference type="Gene3D" id="3.30.379.10">
    <property type="entry name" value="Chitobiase/beta-hexosaminidase domain 2-like"/>
    <property type="match status" value="1"/>
</dbReference>
<sequence>MTSSRALALVPAPDHLSPTAEDDADVVLPAAPRVRIAPELTGARVLLRDVLGVRLGLDLVGSDGTDADAAETDADVVLRHDAALDPEGYRLTVATTGTAVTIEAATALGAIHAIRTLQQLVGPRAYRTTPIDDAPVVLPAVVVQDAPRLGHRGLLLDVARHYLPKEQVLRYVELASQHKLNMLHLHLTDDQGWRLPVPGYPRLAEVAAWRHASPVDAVRGGPVDGEPHGGWYTADDLREIVAFARGRGVTVVPEVDLPGHVQALLAAYPELAPGGAPAEPLEVWTRWGLNPHVLGVHEAALDFARAALDQLVDIFDSELICIGGDEVDTRDWAADADTRALAAELGLDGVDALLPWFSTQLAEHLAANGRRTSVWDEVSGEGLPRDVVITVWRAATSAVEAIAGGHDVILCPESVLYLDHRAGLGEEEPVPVGGLHTIEDVYRYDPASPDVVAATGLPGAGRLLGAQAQVWREYLPDSRRTDYATFPRLAAAAESFWSDRRDWTDFESRLAAHLGRLDAAGVEYRPLDGPLPWQRRPALRGRVIGEP</sequence>
<dbReference type="EMBL" id="RKHQ01000002">
    <property type="protein sequence ID" value="ROR93730.1"/>
    <property type="molecule type" value="Genomic_DNA"/>
</dbReference>
<dbReference type="GO" id="GO:0030203">
    <property type="term" value="P:glycosaminoglycan metabolic process"/>
    <property type="evidence" value="ECO:0007669"/>
    <property type="project" value="TreeGrafter"/>
</dbReference>
<dbReference type="CDD" id="cd06563">
    <property type="entry name" value="GH20_chitobiase-like"/>
    <property type="match status" value="1"/>
</dbReference>
<dbReference type="RefSeq" id="WP_123740642.1">
    <property type="nucleotide sequence ID" value="NZ_RKHQ01000002.1"/>
</dbReference>
<evidence type="ECO:0000313" key="10">
    <source>
        <dbReference type="Proteomes" id="UP000275356"/>
    </source>
</evidence>
<keyword evidence="5" id="KW-0326">Glycosidase</keyword>
<evidence type="ECO:0000259" key="8">
    <source>
        <dbReference type="Pfam" id="PF02838"/>
    </source>
</evidence>
<dbReference type="Pfam" id="PF02838">
    <property type="entry name" value="Glyco_hydro_20b"/>
    <property type="match status" value="1"/>
</dbReference>
<evidence type="ECO:0000313" key="9">
    <source>
        <dbReference type="EMBL" id="ROR93730.1"/>
    </source>
</evidence>
<name>A0A3N2D1S3_9MICO</name>
<dbReference type="Gene3D" id="3.20.20.80">
    <property type="entry name" value="Glycosidases"/>
    <property type="match status" value="1"/>
</dbReference>
<dbReference type="Proteomes" id="UP000275356">
    <property type="component" value="Unassembled WGS sequence"/>
</dbReference>
<feature type="domain" description="Beta-hexosaminidase bacterial type N-terminal" evidence="8">
    <location>
        <begin position="8"/>
        <end position="146"/>
    </location>
</feature>
<dbReference type="AlphaFoldDB" id="A0A3N2D1S3"/>
<evidence type="ECO:0000256" key="6">
    <source>
        <dbReference type="PIRSR" id="PIRSR625705-1"/>
    </source>
</evidence>
<dbReference type="InterPro" id="IPR015883">
    <property type="entry name" value="Glyco_hydro_20_cat"/>
</dbReference>
<comment type="catalytic activity">
    <reaction evidence="1">
        <text>Hydrolysis of terminal non-reducing N-acetyl-D-hexosamine residues in N-acetyl-beta-D-hexosaminides.</text>
        <dbReference type="EC" id="3.2.1.52"/>
    </reaction>
</comment>
<dbReference type="GO" id="GO:0016020">
    <property type="term" value="C:membrane"/>
    <property type="evidence" value="ECO:0007669"/>
    <property type="project" value="TreeGrafter"/>
</dbReference>
<dbReference type="InterPro" id="IPR029018">
    <property type="entry name" value="Hex-like_dom2"/>
</dbReference>
<keyword evidence="10" id="KW-1185">Reference proteome</keyword>
<proteinExistence type="inferred from homology"/>
<dbReference type="EC" id="3.2.1.52" evidence="3"/>
<comment type="similarity">
    <text evidence="2">Belongs to the glycosyl hydrolase 20 family.</text>
</comment>
<dbReference type="PANTHER" id="PTHR22600">
    <property type="entry name" value="BETA-HEXOSAMINIDASE"/>
    <property type="match status" value="1"/>
</dbReference>
<dbReference type="GO" id="GO:0005975">
    <property type="term" value="P:carbohydrate metabolic process"/>
    <property type="evidence" value="ECO:0007669"/>
    <property type="project" value="InterPro"/>
</dbReference>
<evidence type="ECO:0000256" key="4">
    <source>
        <dbReference type="ARBA" id="ARBA00022801"/>
    </source>
</evidence>
<dbReference type="Pfam" id="PF00728">
    <property type="entry name" value="Glyco_hydro_20"/>
    <property type="match status" value="1"/>
</dbReference>
<dbReference type="PRINTS" id="PR00738">
    <property type="entry name" value="GLHYDRLASE20"/>
</dbReference>
<dbReference type="InterPro" id="IPR025705">
    <property type="entry name" value="Beta_hexosaminidase_sua/sub"/>
</dbReference>
<dbReference type="InterPro" id="IPR015882">
    <property type="entry name" value="HEX_bac_N"/>
</dbReference>
<dbReference type="SUPFAM" id="SSF51445">
    <property type="entry name" value="(Trans)glycosidases"/>
    <property type="match status" value="1"/>
</dbReference>
<evidence type="ECO:0000259" key="7">
    <source>
        <dbReference type="Pfam" id="PF00728"/>
    </source>
</evidence>
<comment type="caution">
    <text evidence="9">The sequence shown here is derived from an EMBL/GenBank/DDBJ whole genome shotgun (WGS) entry which is preliminary data.</text>
</comment>
<evidence type="ECO:0000256" key="5">
    <source>
        <dbReference type="ARBA" id="ARBA00023295"/>
    </source>
</evidence>
<dbReference type="PANTHER" id="PTHR22600:SF57">
    <property type="entry name" value="BETA-N-ACETYLHEXOSAMINIDASE"/>
    <property type="match status" value="1"/>
</dbReference>
<protein>
    <recommendedName>
        <fullName evidence="3">beta-N-acetylhexosaminidase</fullName>
        <ecNumber evidence="3">3.2.1.52</ecNumber>
    </recommendedName>
</protein>
<evidence type="ECO:0000256" key="1">
    <source>
        <dbReference type="ARBA" id="ARBA00001231"/>
    </source>
</evidence>
<accession>A0A3N2D1S3</accession>
<keyword evidence="4" id="KW-0378">Hydrolase</keyword>
<organism evidence="9 10">
    <name type="scientific">Salana multivorans</name>
    <dbReference type="NCBI Taxonomy" id="120377"/>
    <lineage>
        <taxon>Bacteria</taxon>
        <taxon>Bacillati</taxon>
        <taxon>Actinomycetota</taxon>
        <taxon>Actinomycetes</taxon>
        <taxon>Micrococcales</taxon>
        <taxon>Beutenbergiaceae</taxon>
        <taxon>Salana</taxon>
    </lineage>
</organism>
<feature type="active site" description="Proton donor" evidence="6">
    <location>
        <position position="326"/>
    </location>
</feature>
<dbReference type="GO" id="GO:0004563">
    <property type="term" value="F:beta-N-acetylhexosaminidase activity"/>
    <property type="evidence" value="ECO:0007669"/>
    <property type="project" value="UniProtKB-EC"/>
</dbReference>
<evidence type="ECO:0000256" key="2">
    <source>
        <dbReference type="ARBA" id="ARBA00006285"/>
    </source>
</evidence>
<evidence type="ECO:0000256" key="3">
    <source>
        <dbReference type="ARBA" id="ARBA00012663"/>
    </source>
</evidence>